<feature type="region of interest" description="Disordered" evidence="2">
    <location>
        <begin position="1"/>
        <end position="21"/>
    </location>
</feature>
<evidence type="ECO:0000256" key="2">
    <source>
        <dbReference type="SAM" id="MobiDB-lite"/>
    </source>
</evidence>
<dbReference type="InterPro" id="IPR050523">
    <property type="entry name" value="AKR_Detox_Biosynth"/>
</dbReference>
<keyword evidence="1 4" id="KW-0560">Oxidoreductase</keyword>
<keyword evidence="5" id="KW-1185">Reference proteome</keyword>
<dbReference type="PANTHER" id="PTHR43364:SF4">
    <property type="entry name" value="NAD(P)-LINKED OXIDOREDUCTASE SUPERFAMILY PROTEIN"/>
    <property type="match status" value="1"/>
</dbReference>
<dbReference type="KEGG" id="rhl:LPU83_pLPU83c_0231"/>
<sequence>MSKVPRQASSGPMRSIPTRKRCSRLFPIRRAASRPPPSLAICRARTIRLPVVVSIRAVRSQPISAGPKTRRFASSAPATPLPVTTLSNKEKKMVDYRYLGRSALKVSPLSLGTMMFGGPTPDDVAFRIIDKAREQGINFIDTADVYHDGKSEEVVGKGIKAHRDHWVLATKFVNSHKKGPNLGGHSRKWVIETVENSLRRLNTDYIDILYFHRAVFDAPLEEPVRAIADLIRAGKLRYFGVSNFRGWRIAEIAHLADELGIDRPVASQPLYNIVNRTAEAEQLPAAHHYGLGVVSYSPLARGVLTGKYEPGKEPAADTRAGRGDKRILETEWRPESIAIATEIAAHAARKGISPTEFALAWVLNNKLISAAITGPRTQEHWDSYIRALDVKLDAEDEALVDRLVTTGHPSTPGFNDPSHPVEGRVPRSTASGIYNGVPLTRAVA</sequence>
<dbReference type="Proteomes" id="UP000019443">
    <property type="component" value="Plasmid pLPU83c"/>
</dbReference>
<dbReference type="SUPFAM" id="SSF51430">
    <property type="entry name" value="NAD(P)-linked oxidoreductase"/>
    <property type="match status" value="1"/>
</dbReference>
<keyword evidence="4" id="KW-0614">Plasmid</keyword>
<name>W6RPL4_9HYPH</name>
<evidence type="ECO:0000313" key="4">
    <source>
        <dbReference type="EMBL" id="CDM60793.1"/>
    </source>
</evidence>
<dbReference type="InterPro" id="IPR036812">
    <property type="entry name" value="NAD(P)_OxRdtase_dom_sf"/>
</dbReference>
<evidence type="ECO:0000256" key="1">
    <source>
        <dbReference type="ARBA" id="ARBA00023002"/>
    </source>
</evidence>
<dbReference type="PANTHER" id="PTHR43364">
    <property type="entry name" value="NADH-SPECIFIC METHYLGLYOXAL REDUCTASE-RELATED"/>
    <property type="match status" value="1"/>
</dbReference>
<geneLocation type="plasmid" evidence="4 5">
    <name>pLPU83c</name>
</geneLocation>
<feature type="domain" description="NADP-dependent oxidoreductase" evidence="3">
    <location>
        <begin position="108"/>
        <end position="403"/>
    </location>
</feature>
<dbReference type="GO" id="GO:0005829">
    <property type="term" value="C:cytosol"/>
    <property type="evidence" value="ECO:0007669"/>
    <property type="project" value="TreeGrafter"/>
</dbReference>
<organism evidence="4 5">
    <name type="scientific">Rhizobium favelukesii</name>
    <dbReference type="NCBI Taxonomy" id="348824"/>
    <lineage>
        <taxon>Bacteria</taxon>
        <taxon>Pseudomonadati</taxon>
        <taxon>Pseudomonadota</taxon>
        <taxon>Alphaproteobacteria</taxon>
        <taxon>Hyphomicrobiales</taxon>
        <taxon>Rhizobiaceae</taxon>
        <taxon>Rhizobium/Agrobacterium group</taxon>
        <taxon>Rhizobium</taxon>
    </lineage>
</organism>
<dbReference type="GO" id="GO:0016491">
    <property type="term" value="F:oxidoreductase activity"/>
    <property type="evidence" value="ECO:0007669"/>
    <property type="project" value="UniProtKB-KW"/>
</dbReference>
<dbReference type="AlphaFoldDB" id="W6RPL4"/>
<dbReference type="EC" id="1.-.-.-" evidence="4"/>
<dbReference type="HOGENOM" id="CLU_023205_2_0_5"/>
<proteinExistence type="predicted"/>
<evidence type="ECO:0000313" key="5">
    <source>
        <dbReference type="Proteomes" id="UP000019443"/>
    </source>
</evidence>
<feature type="region of interest" description="Disordered" evidence="2">
    <location>
        <begin position="64"/>
        <end position="83"/>
    </location>
</feature>
<evidence type="ECO:0000259" key="3">
    <source>
        <dbReference type="Pfam" id="PF00248"/>
    </source>
</evidence>
<dbReference type="Gene3D" id="3.20.20.100">
    <property type="entry name" value="NADP-dependent oxidoreductase domain"/>
    <property type="match status" value="1"/>
</dbReference>
<reference evidence="4" key="1">
    <citation type="submission" date="2013-11" db="EMBL/GenBank/DDBJ databases">
        <title>Draft genome sequence of the broad-host-range Rhizobium sp. LPU83 strain, a member of the low-genetic diversity Oregon-like Rhizobium sp. group.</title>
        <authorList>
            <person name="Wibberg D."/>
            <person name="Puehler A."/>
            <person name="Schlueter A."/>
        </authorList>
    </citation>
    <scope>NUCLEOTIDE SEQUENCE [LARGE SCALE GENOMIC DNA]</scope>
    <source>
        <strain evidence="4">LPU83</strain>
        <plasmid evidence="4">pLPU83c</plasmid>
    </source>
</reference>
<dbReference type="FunFam" id="3.20.20.100:FF:000004">
    <property type="entry name" value="Oxidoreductase, aldo/keto reductase"/>
    <property type="match status" value="1"/>
</dbReference>
<dbReference type="InterPro" id="IPR020471">
    <property type="entry name" value="AKR"/>
</dbReference>
<protein>
    <submittedName>
        <fullName evidence="4">Aldo/keto reductase</fullName>
        <ecNumber evidence="4">1.-.-.-</ecNumber>
    </submittedName>
</protein>
<gene>
    <name evidence="4" type="primary">mocA</name>
    <name evidence="4" type="ORF">LPU83_pLPU83c_0231</name>
</gene>
<dbReference type="Pfam" id="PF00248">
    <property type="entry name" value="Aldo_ket_red"/>
    <property type="match status" value="1"/>
</dbReference>
<dbReference type="EMBL" id="HG916854">
    <property type="protein sequence ID" value="CDM60793.1"/>
    <property type="molecule type" value="Genomic_DNA"/>
</dbReference>
<dbReference type="InterPro" id="IPR023210">
    <property type="entry name" value="NADP_OxRdtase_dom"/>
</dbReference>
<dbReference type="PATRIC" id="fig|348824.6.peg.4934"/>
<accession>W6RPL4</accession>
<dbReference type="PRINTS" id="PR00069">
    <property type="entry name" value="ALDKETRDTASE"/>
</dbReference>